<feature type="domain" description="Retrovirus-related Pol polyprotein from transposon TNT 1-94-like beta-barrel" evidence="1">
    <location>
        <begin position="92"/>
        <end position="145"/>
    </location>
</feature>
<proteinExistence type="predicted"/>
<comment type="caution">
    <text evidence="2">The sequence shown here is derived from an EMBL/GenBank/DDBJ whole genome shotgun (WGS) entry which is preliminary data.</text>
</comment>
<accession>A0ABQ5AYZ1</accession>
<keyword evidence="3" id="KW-1185">Reference proteome</keyword>
<organism evidence="2 3">
    <name type="scientific">Tanacetum coccineum</name>
    <dbReference type="NCBI Taxonomy" id="301880"/>
    <lineage>
        <taxon>Eukaryota</taxon>
        <taxon>Viridiplantae</taxon>
        <taxon>Streptophyta</taxon>
        <taxon>Embryophyta</taxon>
        <taxon>Tracheophyta</taxon>
        <taxon>Spermatophyta</taxon>
        <taxon>Magnoliopsida</taxon>
        <taxon>eudicotyledons</taxon>
        <taxon>Gunneridae</taxon>
        <taxon>Pentapetalae</taxon>
        <taxon>asterids</taxon>
        <taxon>campanulids</taxon>
        <taxon>Asterales</taxon>
        <taxon>Asteraceae</taxon>
        <taxon>Asteroideae</taxon>
        <taxon>Anthemideae</taxon>
        <taxon>Anthemidinae</taxon>
        <taxon>Tanacetum</taxon>
    </lineage>
</organism>
<dbReference type="EMBL" id="BQNB010012686">
    <property type="protein sequence ID" value="GJT06643.1"/>
    <property type="molecule type" value="Genomic_DNA"/>
</dbReference>
<dbReference type="PANTHER" id="PTHR47592:SF27">
    <property type="entry name" value="OS08G0421700 PROTEIN"/>
    <property type="match status" value="1"/>
</dbReference>
<reference evidence="2" key="2">
    <citation type="submission" date="2022-01" db="EMBL/GenBank/DDBJ databases">
        <authorList>
            <person name="Yamashiro T."/>
            <person name="Shiraishi A."/>
            <person name="Satake H."/>
            <person name="Nakayama K."/>
        </authorList>
    </citation>
    <scope>NUCLEOTIDE SEQUENCE</scope>
</reference>
<evidence type="ECO:0000313" key="2">
    <source>
        <dbReference type="EMBL" id="GJT06643.1"/>
    </source>
</evidence>
<dbReference type="InterPro" id="IPR054722">
    <property type="entry name" value="PolX-like_BBD"/>
</dbReference>
<evidence type="ECO:0000259" key="1">
    <source>
        <dbReference type="Pfam" id="PF22936"/>
    </source>
</evidence>
<name>A0ABQ5AYZ1_9ASTR</name>
<protein>
    <recommendedName>
        <fullName evidence="1">Retrovirus-related Pol polyprotein from transposon TNT 1-94-like beta-barrel domain-containing protein</fullName>
    </recommendedName>
</protein>
<evidence type="ECO:0000313" key="3">
    <source>
        <dbReference type="Proteomes" id="UP001151760"/>
    </source>
</evidence>
<gene>
    <name evidence="2" type="ORF">Tco_0841105</name>
</gene>
<dbReference type="PANTHER" id="PTHR47592">
    <property type="entry name" value="PBF68 PROTEIN"/>
    <property type="match status" value="1"/>
</dbReference>
<dbReference type="Proteomes" id="UP001151760">
    <property type="component" value="Unassembled WGS sequence"/>
</dbReference>
<reference evidence="2" key="1">
    <citation type="journal article" date="2022" name="Int. J. Mol. Sci.">
        <title>Draft Genome of Tanacetum Coccineum: Genomic Comparison of Closely Related Tanacetum-Family Plants.</title>
        <authorList>
            <person name="Yamashiro T."/>
            <person name="Shiraishi A."/>
            <person name="Nakayama K."/>
            <person name="Satake H."/>
        </authorList>
    </citation>
    <scope>NUCLEOTIDE SEQUENCE</scope>
</reference>
<sequence length="147" mass="16503">MNILVYLEVFTQHRNDMDEAIPGPALYHMTNSFLSWEDSDKPKGNNVAGTKGSVDGSSNSLKGQNTFNKFLQVYNVTYVSEAYFVQDDDVVWWVDSGAIVHVCKDRSWFKTYESLNDGPILHMGNESTPLVQGRGCIDLRFSSGKIV</sequence>
<dbReference type="Pfam" id="PF22936">
    <property type="entry name" value="Pol_BBD"/>
    <property type="match status" value="1"/>
</dbReference>